<proteinExistence type="predicted"/>
<protein>
    <submittedName>
        <fullName evidence="2">Uncharacterized protein</fullName>
    </submittedName>
</protein>
<reference evidence="2" key="1">
    <citation type="submission" date="2015-04" db="EMBL/GenBank/DDBJ databases">
        <authorList>
            <person name="Syromyatnikov M.Y."/>
            <person name="Popov V.N."/>
        </authorList>
    </citation>
    <scope>NUCLEOTIDE SEQUENCE</scope>
    <source>
        <strain evidence="2">MO-1</strain>
    </source>
</reference>
<name>A0A1S7LG66_MAGMO</name>
<gene>
    <name evidence="2" type="ORF">MAGMO_0728</name>
</gene>
<feature type="compositionally biased region" description="Basic and acidic residues" evidence="1">
    <location>
        <begin position="15"/>
        <end position="25"/>
    </location>
</feature>
<accession>A0A1S7LG66</accession>
<feature type="region of interest" description="Disordered" evidence="1">
    <location>
        <begin position="1"/>
        <end position="25"/>
    </location>
</feature>
<organism evidence="2">
    <name type="scientific">Magnetococcus massalia (strain MO-1)</name>
    <dbReference type="NCBI Taxonomy" id="451514"/>
    <lineage>
        <taxon>Bacteria</taxon>
        <taxon>Pseudomonadati</taxon>
        <taxon>Pseudomonadota</taxon>
        <taxon>Magnetococcia</taxon>
        <taxon>Magnetococcales</taxon>
        <taxon>Magnetococcaceae</taxon>
        <taxon>Magnetococcus</taxon>
    </lineage>
</organism>
<evidence type="ECO:0000313" key="2">
    <source>
        <dbReference type="EMBL" id="CRH04931.1"/>
    </source>
</evidence>
<dbReference type="EMBL" id="LO017727">
    <property type="protein sequence ID" value="CRH04931.1"/>
    <property type="molecule type" value="Genomic_DNA"/>
</dbReference>
<evidence type="ECO:0000256" key="1">
    <source>
        <dbReference type="SAM" id="MobiDB-lite"/>
    </source>
</evidence>
<sequence>MEHQSRQRLKQIEGIAKDCKSTSEKRRIQQIKDRWTEFPIVVKKKALPAHLAAGEARKAGKAAVLKQQQEDCRTVIRPEVKKALATLEGLKKKYPNFHLACRGMPELRSPVMRGLFQTPSSRRR</sequence>
<dbReference type="AlphaFoldDB" id="A0A1S7LG66"/>